<evidence type="ECO:0000313" key="4">
    <source>
        <dbReference type="Proteomes" id="UP001055439"/>
    </source>
</evidence>
<feature type="compositionally biased region" description="Basic residues" evidence="1">
    <location>
        <begin position="56"/>
        <end position="67"/>
    </location>
</feature>
<dbReference type="Proteomes" id="UP001055439">
    <property type="component" value="Chromosome 3"/>
</dbReference>
<name>A0A9E7F963_9LILI</name>
<evidence type="ECO:0000313" key="3">
    <source>
        <dbReference type="EMBL" id="URD92245.1"/>
    </source>
</evidence>
<proteinExistence type="predicted"/>
<evidence type="ECO:0000256" key="2">
    <source>
        <dbReference type="SAM" id="SignalP"/>
    </source>
</evidence>
<accession>A0A9E7F963</accession>
<dbReference type="EMBL" id="CP097505">
    <property type="protein sequence ID" value="URD92245.1"/>
    <property type="molecule type" value="Genomic_DNA"/>
</dbReference>
<feature type="chain" id="PRO_5039447748" description="Secreted protein" evidence="2">
    <location>
        <begin position="28"/>
        <end position="67"/>
    </location>
</feature>
<feature type="compositionally biased region" description="Low complexity" evidence="1">
    <location>
        <begin position="43"/>
        <end position="55"/>
    </location>
</feature>
<dbReference type="AlphaFoldDB" id="A0A9E7F963"/>
<evidence type="ECO:0008006" key="5">
    <source>
        <dbReference type="Google" id="ProtNLM"/>
    </source>
</evidence>
<protein>
    <recommendedName>
        <fullName evidence="5">Secreted protein</fullName>
    </recommendedName>
</protein>
<feature type="signal peptide" evidence="2">
    <location>
        <begin position="1"/>
        <end position="27"/>
    </location>
</feature>
<feature type="region of interest" description="Disordered" evidence="1">
    <location>
        <begin position="36"/>
        <end position="67"/>
    </location>
</feature>
<evidence type="ECO:0000256" key="1">
    <source>
        <dbReference type="SAM" id="MobiDB-lite"/>
    </source>
</evidence>
<reference evidence="3" key="1">
    <citation type="submission" date="2022-05" db="EMBL/GenBank/DDBJ databases">
        <title>The Musa troglodytarum L. genome provides insights into the mechanism of non-climacteric behaviour and enrichment of carotenoids.</title>
        <authorList>
            <person name="Wang J."/>
        </authorList>
    </citation>
    <scope>NUCLEOTIDE SEQUENCE</scope>
    <source>
        <tissue evidence="3">Leaf</tissue>
    </source>
</reference>
<keyword evidence="2" id="KW-0732">Signal</keyword>
<organism evidence="3 4">
    <name type="scientific">Musa troglodytarum</name>
    <name type="common">fe'i banana</name>
    <dbReference type="NCBI Taxonomy" id="320322"/>
    <lineage>
        <taxon>Eukaryota</taxon>
        <taxon>Viridiplantae</taxon>
        <taxon>Streptophyta</taxon>
        <taxon>Embryophyta</taxon>
        <taxon>Tracheophyta</taxon>
        <taxon>Spermatophyta</taxon>
        <taxon>Magnoliopsida</taxon>
        <taxon>Liliopsida</taxon>
        <taxon>Zingiberales</taxon>
        <taxon>Musaceae</taxon>
        <taxon>Musa</taxon>
    </lineage>
</organism>
<gene>
    <name evidence="3" type="ORF">MUK42_33342</name>
</gene>
<keyword evidence="4" id="KW-1185">Reference proteome</keyword>
<sequence>MRPSSICILRAVAVLLLHHHLLPGVEASVEKACRTRRMAAPKSTTTSAWRSSARTRGARWRTRSGWR</sequence>